<reference evidence="2 3" key="1">
    <citation type="submission" date="2019-05" db="EMBL/GenBank/DDBJ databases">
        <title>Verrucobacter flavum gen. nov., sp. nov. a new member of the family Verrucomicrobiaceae.</title>
        <authorList>
            <person name="Szuroczki S."/>
            <person name="Abbaszade G."/>
            <person name="Szabo A."/>
            <person name="Felfoldi T."/>
            <person name="Schumann P."/>
            <person name="Boka K."/>
            <person name="Keki Z."/>
            <person name="Toumi M."/>
            <person name="Toth E."/>
        </authorList>
    </citation>
    <scope>NUCLEOTIDE SEQUENCE [LARGE SCALE GENOMIC DNA]</scope>
    <source>
        <strain evidence="2 3">MG-N-17</strain>
    </source>
</reference>
<keyword evidence="1" id="KW-1133">Transmembrane helix</keyword>
<dbReference type="EMBL" id="VAUV01000028">
    <property type="protein sequence ID" value="TLD68282.1"/>
    <property type="molecule type" value="Genomic_DNA"/>
</dbReference>
<keyword evidence="3" id="KW-1185">Reference proteome</keyword>
<evidence type="ECO:0008006" key="4">
    <source>
        <dbReference type="Google" id="ProtNLM"/>
    </source>
</evidence>
<feature type="transmembrane region" description="Helical" evidence="1">
    <location>
        <begin position="12"/>
        <end position="32"/>
    </location>
</feature>
<gene>
    <name evidence="2" type="ORF">FEM03_23470</name>
</gene>
<comment type="caution">
    <text evidence="2">The sequence shown here is derived from an EMBL/GenBank/DDBJ whole genome shotgun (WGS) entry which is preliminary data.</text>
</comment>
<feature type="transmembrane region" description="Helical" evidence="1">
    <location>
        <begin position="44"/>
        <end position="63"/>
    </location>
</feature>
<keyword evidence="1" id="KW-0472">Membrane</keyword>
<keyword evidence="1" id="KW-0812">Transmembrane</keyword>
<dbReference type="AlphaFoldDB" id="A0A5R8K7H2"/>
<evidence type="ECO:0000313" key="2">
    <source>
        <dbReference type="EMBL" id="TLD68282.1"/>
    </source>
</evidence>
<accession>A0A5R8K7H2</accession>
<sequence>MSKNKTLTQVRGFLELNIWWLSAVLVFLVLIAHAFQISAVKVDGITIALLVMLPVCPFVGPLLKAIRKLSIAGFEAEIATTEVEEASEEVAAASPQPHESPIENTRMPPFNDVLRNLVRSDHILALAKLRIELESKVRRLHQPDDPANPAFVQLNEPLSMIVRRLRNEDLISDQVFSATLKVINLCNRAIHGEAIKKDDAASVVDSGIELLGAFDRLILEFTSPEPVSSEEISHSEVDVANTAEYEVVTIVPVLPNARRNTYRLTQEQMDYFLRGYEEYAEFVISVKKL</sequence>
<protein>
    <recommendedName>
        <fullName evidence="4">DUF4145 domain-containing protein</fullName>
    </recommendedName>
</protein>
<proteinExistence type="predicted"/>
<dbReference type="Proteomes" id="UP000306196">
    <property type="component" value="Unassembled WGS sequence"/>
</dbReference>
<evidence type="ECO:0000313" key="3">
    <source>
        <dbReference type="Proteomes" id="UP000306196"/>
    </source>
</evidence>
<organism evidence="2 3">
    <name type="scientific">Phragmitibacter flavus</name>
    <dbReference type="NCBI Taxonomy" id="2576071"/>
    <lineage>
        <taxon>Bacteria</taxon>
        <taxon>Pseudomonadati</taxon>
        <taxon>Verrucomicrobiota</taxon>
        <taxon>Verrucomicrobiia</taxon>
        <taxon>Verrucomicrobiales</taxon>
        <taxon>Verrucomicrobiaceae</taxon>
        <taxon>Phragmitibacter</taxon>
    </lineage>
</organism>
<evidence type="ECO:0000256" key="1">
    <source>
        <dbReference type="SAM" id="Phobius"/>
    </source>
</evidence>
<name>A0A5R8K7H2_9BACT</name>